<keyword evidence="9" id="KW-0812">Transmembrane</keyword>
<evidence type="ECO:0000259" key="10">
    <source>
        <dbReference type="PROSITE" id="PS50011"/>
    </source>
</evidence>
<feature type="transmembrane region" description="Helical" evidence="9">
    <location>
        <begin position="261"/>
        <end position="284"/>
    </location>
</feature>
<evidence type="ECO:0000256" key="4">
    <source>
        <dbReference type="ARBA" id="ARBA00022741"/>
    </source>
</evidence>
<dbReference type="GeneTree" id="ENSGT00940000155951"/>
<evidence type="ECO:0000256" key="9">
    <source>
        <dbReference type="SAM" id="Phobius"/>
    </source>
</evidence>
<evidence type="ECO:0000256" key="3">
    <source>
        <dbReference type="ARBA" id="ARBA00022707"/>
    </source>
</evidence>
<keyword evidence="5" id="KW-0418">Kinase</keyword>
<keyword evidence="2" id="KW-0808">Transferase</keyword>
<evidence type="ECO:0000256" key="6">
    <source>
        <dbReference type="ARBA" id="ARBA00022840"/>
    </source>
</evidence>
<dbReference type="GO" id="GO:0048468">
    <property type="term" value="P:cell development"/>
    <property type="evidence" value="ECO:0007669"/>
    <property type="project" value="UniProtKB-ARBA"/>
</dbReference>
<name>A0A3B4FDA3_9CICH</name>
<feature type="transmembrane region" description="Helical" evidence="9">
    <location>
        <begin position="161"/>
        <end position="179"/>
    </location>
</feature>
<dbReference type="PRINTS" id="PR00109">
    <property type="entry name" value="TYRKINASE"/>
</dbReference>
<keyword evidence="7 9" id="KW-0472">Membrane</keyword>
<dbReference type="SUPFAM" id="SSF56112">
    <property type="entry name" value="Protein kinase-like (PK-like)"/>
    <property type="match status" value="1"/>
</dbReference>
<dbReference type="InterPro" id="IPR001245">
    <property type="entry name" value="Ser-Thr/Tyr_kinase_cat_dom"/>
</dbReference>
<dbReference type="GO" id="GO:0012505">
    <property type="term" value="C:endomembrane system"/>
    <property type="evidence" value="ECO:0007669"/>
    <property type="project" value="UniProtKB-SubCell"/>
</dbReference>
<feature type="transmembrane region" description="Helical" evidence="9">
    <location>
        <begin position="185"/>
        <end position="205"/>
    </location>
</feature>
<dbReference type="GO" id="GO:0004713">
    <property type="term" value="F:protein tyrosine kinase activity"/>
    <property type="evidence" value="ECO:0007669"/>
    <property type="project" value="UniProtKB-KW"/>
</dbReference>
<dbReference type="PROSITE" id="PS50011">
    <property type="entry name" value="PROTEIN_KINASE_DOM"/>
    <property type="match status" value="1"/>
</dbReference>
<dbReference type="Pfam" id="PF07714">
    <property type="entry name" value="PK_Tyr_Ser-Thr"/>
    <property type="match status" value="1"/>
</dbReference>
<organism evidence="11">
    <name type="scientific">Pundamilia nyererei</name>
    <dbReference type="NCBI Taxonomy" id="303518"/>
    <lineage>
        <taxon>Eukaryota</taxon>
        <taxon>Metazoa</taxon>
        <taxon>Chordata</taxon>
        <taxon>Craniata</taxon>
        <taxon>Vertebrata</taxon>
        <taxon>Euteleostomi</taxon>
        <taxon>Actinopterygii</taxon>
        <taxon>Neopterygii</taxon>
        <taxon>Teleostei</taxon>
        <taxon>Neoteleostei</taxon>
        <taxon>Acanthomorphata</taxon>
        <taxon>Ovalentaria</taxon>
        <taxon>Cichlomorphae</taxon>
        <taxon>Cichliformes</taxon>
        <taxon>Cichlidae</taxon>
        <taxon>African cichlids</taxon>
        <taxon>Pseudocrenilabrinae</taxon>
        <taxon>Haplochromini</taxon>
        <taxon>Pundamilia</taxon>
    </lineage>
</organism>
<keyword evidence="4" id="KW-0547">Nucleotide-binding</keyword>
<dbReference type="FunFam" id="1.10.510.10:FF:001512">
    <property type="entry name" value="Receptor tyrosine-protein kinase erbB-2"/>
    <property type="match status" value="1"/>
</dbReference>
<keyword evidence="3" id="KW-0449">Lipoprotein</keyword>
<feature type="transmembrane region" description="Helical" evidence="9">
    <location>
        <begin position="234"/>
        <end position="255"/>
    </location>
</feature>
<dbReference type="PROSITE" id="PS00109">
    <property type="entry name" value="PROTEIN_KINASE_TYR"/>
    <property type="match status" value="1"/>
</dbReference>
<dbReference type="GO" id="GO:0030182">
    <property type="term" value="P:neuron differentiation"/>
    <property type="evidence" value="ECO:0007669"/>
    <property type="project" value="UniProtKB-ARBA"/>
</dbReference>
<dbReference type="SMART" id="SM00219">
    <property type="entry name" value="TyrKc"/>
    <property type="match status" value="1"/>
</dbReference>
<comment type="subcellular location">
    <subcellularLocation>
        <location evidence="1">Endomembrane system</location>
    </subcellularLocation>
</comment>
<sequence>MENGCLLNFLRQRSRTLPESWLLSMCQDVCEGMDYLEGHSFIHRDLAARNCLVSEHNVVKVSDFGMTRYVLDNQYTSSIGAKFPVKWSPPEVLHYSKYSSKSDIWSYGVVMWEIFSEGRTPFENRSNVDVVTDITRGIRLYRPQRASQPLYAIMYRCWHEVLNILYFNILTVPCFCTFYKEMHDIFLLFFFSSTITSPFLLRWWCRSLMVGHLSLNCWRKSENWQKIKTSTHILLYRWTPNCLFIVVMNVNIFYSVFVNKYFYKALLKCSCYIFYLMHISCGYIRTMK</sequence>
<evidence type="ECO:0000256" key="2">
    <source>
        <dbReference type="ARBA" id="ARBA00022679"/>
    </source>
</evidence>
<reference evidence="11" key="1">
    <citation type="submission" date="2023-09" db="UniProtKB">
        <authorList>
            <consortium name="Ensembl"/>
        </authorList>
    </citation>
    <scope>IDENTIFICATION</scope>
</reference>
<evidence type="ECO:0000256" key="7">
    <source>
        <dbReference type="ARBA" id="ARBA00023136"/>
    </source>
</evidence>
<keyword evidence="8" id="KW-0829">Tyrosine-protein kinase</keyword>
<dbReference type="STRING" id="303518.ENSPNYP00000008467"/>
<dbReference type="InterPro" id="IPR000719">
    <property type="entry name" value="Prot_kinase_dom"/>
</dbReference>
<evidence type="ECO:0000256" key="1">
    <source>
        <dbReference type="ARBA" id="ARBA00004308"/>
    </source>
</evidence>
<dbReference type="PANTHER" id="PTHR24418">
    <property type="entry name" value="TYROSINE-PROTEIN KINASE"/>
    <property type="match status" value="1"/>
</dbReference>
<dbReference type="GO" id="GO:0050793">
    <property type="term" value="P:regulation of developmental process"/>
    <property type="evidence" value="ECO:0007669"/>
    <property type="project" value="UniProtKB-ARBA"/>
</dbReference>
<keyword evidence="3" id="KW-0519">Myristate</keyword>
<dbReference type="InterPro" id="IPR011009">
    <property type="entry name" value="Kinase-like_dom_sf"/>
</dbReference>
<dbReference type="InterPro" id="IPR050198">
    <property type="entry name" value="Non-receptor_tyrosine_kinases"/>
</dbReference>
<dbReference type="Gene3D" id="1.10.510.10">
    <property type="entry name" value="Transferase(Phosphotransferase) domain 1"/>
    <property type="match status" value="1"/>
</dbReference>
<dbReference type="AlphaFoldDB" id="A0A3B4FDA3"/>
<keyword evidence="6" id="KW-0067">ATP-binding</keyword>
<keyword evidence="9" id="KW-1133">Transmembrane helix</keyword>
<evidence type="ECO:0000256" key="8">
    <source>
        <dbReference type="ARBA" id="ARBA00023137"/>
    </source>
</evidence>
<evidence type="ECO:0000256" key="5">
    <source>
        <dbReference type="ARBA" id="ARBA00022777"/>
    </source>
</evidence>
<evidence type="ECO:0000313" key="11">
    <source>
        <dbReference type="Ensembl" id="ENSPNYP00000008467.1"/>
    </source>
</evidence>
<proteinExistence type="predicted"/>
<dbReference type="InterPro" id="IPR008266">
    <property type="entry name" value="Tyr_kinase_AS"/>
</dbReference>
<dbReference type="GO" id="GO:0005524">
    <property type="term" value="F:ATP binding"/>
    <property type="evidence" value="ECO:0007669"/>
    <property type="project" value="UniProtKB-KW"/>
</dbReference>
<protein>
    <submittedName>
        <fullName evidence="11">TXK tyrosine kinase</fullName>
    </submittedName>
</protein>
<dbReference type="Ensembl" id="ENSPNYT00000008668.1">
    <property type="protein sequence ID" value="ENSPNYP00000008467.1"/>
    <property type="gene ID" value="ENSPNYG00000006473.1"/>
</dbReference>
<dbReference type="InterPro" id="IPR020635">
    <property type="entry name" value="Tyr_kinase_cat_dom"/>
</dbReference>
<accession>A0A3B4FDA3</accession>
<feature type="domain" description="Protein kinase" evidence="10">
    <location>
        <begin position="1"/>
        <end position="186"/>
    </location>
</feature>